<gene>
    <name evidence="1" type="ORF">Acr_00g0022920</name>
</gene>
<accession>A0A7J0DE06</accession>
<comment type="caution">
    <text evidence="1">The sequence shown here is derived from an EMBL/GenBank/DDBJ whole genome shotgun (WGS) entry which is preliminary data.</text>
</comment>
<sequence length="61" mass="7234">MASKRNVRYSRLAADDDEYDGGYDPRYDYTPKSFDKVTWEENDPKLMAFWDLEFLPSSQVC</sequence>
<reference evidence="2" key="1">
    <citation type="submission" date="2019-07" db="EMBL/GenBank/DDBJ databases">
        <title>De Novo Assembly of kiwifruit Actinidia rufa.</title>
        <authorList>
            <person name="Sugita-Konishi S."/>
            <person name="Sato K."/>
            <person name="Mori E."/>
            <person name="Abe Y."/>
            <person name="Kisaki G."/>
            <person name="Hamano K."/>
            <person name="Suezawa K."/>
            <person name="Otani M."/>
            <person name="Fukuda T."/>
            <person name="Manabe T."/>
            <person name="Gomi K."/>
            <person name="Tabuchi M."/>
            <person name="Akimitsu K."/>
            <person name="Kataoka I."/>
        </authorList>
    </citation>
    <scope>NUCLEOTIDE SEQUENCE [LARGE SCALE GENOMIC DNA]</scope>
    <source>
        <strain evidence="2">cv. Fuchu</strain>
    </source>
</reference>
<keyword evidence="2" id="KW-1185">Reference proteome</keyword>
<name>A0A7J0DE06_9ERIC</name>
<evidence type="ECO:0000313" key="2">
    <source>
        <dbReference type="Proteomes" id="UP000585474"/>
    </source>
</evidence>
<dbReference type="Proteomes" id="UP000585474">
    <property type="component" value="Unassembled WGS sequence"/>
</dbReference>
<protein>
    <submittedName>
        <fullName evidence="1">Uncharacterized protein</fullName>
    </submittedName>
</protein>
<evidence type="ECO:0000313" key="1">
    <source>
        <dbReference type="EMBL" id="GFS32478.1"/>
    </source>
</evidence>
<organism evidence="1 2">
    <name type="scientific">Actinidia rufa</name>
    <dbReference type="NCBI Taxonomy" id="165716"/>
    <lineage>
        <taxon>Eukaryota</taxon>
        <taxon>Viridiplantae</taxon>
        <taxon>Streptophyta</taxon>
        <taxon>Embryophyta</taxon>
        <taxon>Tracheophyta</taxon>
        <taxon>Spermatophyta</taxon>
        <taxon>Magnoliopsida</taxon>
        <taxon>eudicotyledons</taxon>
        <taxon>Gunneridae</taxon>
        <taxon>Pentapetalae</taxon>
        <taxon>asterids</taxon>
        <taxon>Ericales</taxon>
        <taxon>Actinidiaceae</taxon>
        <taxon>Actinidia</taxon>
    </lineage>
</organism>
<dbReference type="EMBL" id="BJWL01000163">
    <property type="protein sequence ID" value="GFS32478.1"/>
    <property type="molecule type" value="Genomic_DNA"/>
</dbReference>
<dbReference type="AlphaFoldDB" id="A0A7J0DE06"/>
<proteinExistence type="predicted"/>